<dbReference type="Proteomes" id="UP000828048">
    <property type="component" value="Chromosome 1"/>
</dbReference>
<comment type="caution">
    <text evidence="1">The sequence shown here is derived from an EMBL/GenBank/DDBJ whole genome shotgun (WGS) entry which is preliminary data.</text>
</comment>
<accession>A0ACB7XUC0</accession>
<evidence type="ECO:0000313" key="1">
    <source>
        <dbReference type="EMBL" id="KAH7844373.1"/>
    </source>
</evidence>
<reference evidence="1 2" key="1">
    <citation type="journal article" date="2021" name="Hortic Res">
        <title>High-quality reference genome and annotation aids understanding of berry development for evergreen blueberry (Vaccinium darrowii).</title>
        <authorList>
            <person name="Yu J."/>
            <person name="Hulse-Kemp A.M."/>
            <person name="Babiker E."/>
            <person name="Staton M."/>
        </authorList>
    </citation>
    <scope>NUCLEOTIDE SEQUENCE [LARGE SCALE GENOMIC DNA]</scope>
    <source>
        <strain evidence="2">cv. NJ 8807/NJ 8810</strain>
        <tissue evidence="1">Young leaf</tissue>
    </source>
</reference>
<proteinExistence type="predicted"/>
<name>A0ACB7XUC0_9ERIC</name>
<organism evidence="1 2">
    <name type="scientific">Vaccinium darrowii</name>
    <dbReference type="NCBI Taxonomy" id="229202"/>
    <lineage>
        <taxon>Eukaryota</taxon>
        <taxon>Viridiplantae</taxon>
        <taxon>Streptophyta</taxon>
        <taxon>Embryophyta</taxon>
        <taxon>Tracheophyta</taxon>
        <taxon>Spermatophyta</taxon>
        <taxon>Magnoliopsida</taxon>
        <taxon>eudicotyledons</taxon>
        <taxon>Gunneridae</taxon>
        <taxon>Pentapetalae</taxon>
        <taxon>asterids</taxon>
        <taxon>Ericales</taxon>
        <taxon>Ericaceae</taxon>
        <taxon>Vaccinioideae</taxon>
        <taxon>Vaccinieae</taxon>
        <taxon>Vaccinium</taxon>
    </lineage>
</organism>
<dbReference type="EMBL" id="CM037151">
    <property type="protein sequence ID" value="KAH7844373.1"/>
    <property type="molecule type" value="Genomic_DNA"/>
</dbReference>
<sequence length="223" mass="24870">MASKFLLIVVFDVIAFLLAVAAELRRSTATVKPDSEFNYNYCVYNSDISTWYGVGAMLFLMASQLHIMVSSQCFCCGKALKLGYSRACAFILFITCWMFFITTEVWLLAASVRNAHQTKYRTIFGVDSTPFCQTMRKGVFAAGAAFIFLNCIVSELYFVCFTKAAECSQSYEGECHSSKPFRSGFASGETLVTFEEVIGNRTRIHHSQLGEDDKICNLFATGS</sequence>
<keyword evidence="2" id="KW-1185">Reference proteome</keyword>
<gene>
    <name evidence="1" type="ORF">Vadar_027288</name>
</gene>
<evidence type="ECO:0000313" key="2">
    <source>
        <dbReference type="Proteomes" id="UP000828048"/>
    </source>
</evidence>
<protein>
    <submittedName>
        <fullName evidence="1">Uncharacterized protein</fullName>
    </submittedName>
</protein>